<dbReference type="EMBL" id="UINC01101093">
    <property type="protein sequence ID" value="SVC61641.1"/>
    <property type="molecule type" value="Genomic_DNA"/>
</dbReference>
<organism evidence="1">
    <name type="scientific">marine metagenome</name>
    <dbReference type="NCBI Taxonomy" id="408172"/>
    <lineage>
        <taxon>unclassified sequences</taxon>
        <taxon>metagenomes</taxon>
        <taxon>ecological metagenomes</taxon>
    </lineage>
</organism>
<evidence type="ECO:0000313" key="1">
    <source>
        <dbReference type="EMBL" id="SVC61641.1"/>
    </source>
</evidence>
<dbReference type="AlphaFoldDB" id="A0A382NPY3"/>
<reference evidence="1" key="1">
    <citation type="submission" date="2018-05" db="EMBL/GenBank/DDBJ databases">
        <authorList>
            <person name="Lanie J.A."/>
            <person name="Ng W.-L."/>
            <person name="Kazmierczak K.M."/>
            <person name="Andrzejewski T.M."/>
            <person name="Davidsen T.M."/>
            <person name="Wayne K.J."/>
            <person name="Tettelin H."/>
            <person name="Glass J.I."/>
            <person name="Rusch D."/>
            <person name="Podicherti R."/>
            <person name="Tsui H.-C.T."/>
            <person name="Winkler M.E."/>
        </authorList>
    </citation>
    <scope>NUCLEOTIDE SEQUENCE</scope>
</reference>
<accession>A0A382NPY3</accession>
<name>A0A382NPY3_9ZZZZ</name>
<feature type="non-terminal residue" evidence="1">
    <location>
        <position position="105"/>
    </location>
</feature>
<proteinExistence type="predicted"/>
<sequence length="105" mass="12639">MMSLTDYVYINFVNYDKKKIVVRKQLFEKYIGKNFIILDKISSINDNLTNLLTYNDNNKNIVRIIPLNYFQYMSDMRETFKTKEIIFDQLLKDIKRLKLTINGNL</sequence>
<protein>
    <submittedName>
        <fullName evidence="1">Uncharacterized protein</fullName>
    </submittedName>
</protein>
<gene>
    <name evidence="1" type="ORF">METZ01_LOCUS314495</name>
</gene>